<dbReference type="InterPro" id="IPR029071">
    <property type="entry name" value="Ubiquitin-like_domsf"/>
</dbReference>
<dbReference type="RefSeq" id="XP_008872343.1">
    <property type="nucleotide sequence ID" value="XM_008874121.1"/>
</dbReference>
<dbReference type="PANTHER" id="PTHR10562">
    <property type="entry name" value="SMALL UBIQUITIN-RELATED MODIFIER"/>
    <property type="match status" value="1"/>
</dbReference>
<dbReference type="VEuPathDB" id="FungiDB:H310_08404"/>
<dbReference type="EMBL" id="KI913968">
    <property type="protein sequence ID" value="ETV98915.1"/>
    <property type="molecule type" value="Genomic_DNA"/>
</dbReference>
<sequence>MLNKKTPSLLNTNRLRQSAGYRQDQMLKRMLFLLLPSPGQATSRLVIGSTTLTSRQQLRTQFKPVDLPKSKTIKVVVKCDEDDMAFKVKRTAYLQKIFDNFAHAKGIPVETLRFFFDGTRLKGDVTVESLGLESDCRIDCFSEQVGGAITAQCF</sequence>
<dbReference type="Gene3D" id="3.10.20.90">
    <property type="entry name" value="Phosphatidylinositol 3-kinase Catalytic Subunit, Chain A, domain 1"/>
    <property type="match status" value="1"/>
</dbReference>
<name>A0A024TXQ4_9STRA</name>
<organism evidence="2">
    <name type="scientific">Aphanomyces invadans</name>
    <dbReference type="NCBI Taxonomy" id="157072"/>
    <lineage>
        <taxon>Eukaryota</taxon>
        <taxon>Sar</taxon>
        <taxon>Stramenopiles</taxon>
        <taxon>Oomycota</taxon>
        <taxon>Saprolegniomycetes</taxon>
        <taxon>Saprolegniales</taxon>
        <taxon>Verrucalvaceae</taxon>
        <taxon>Aphanomyces</taxon>
    </lineage>
</organism>
<dbReference type="InterPro" id="IPR000626">
    <property type="entry name" value="Ubiquitin-like_dom"/>
</dbReference>
<accession>A0A024TXQ4</accession>
<reference evidence="2" key="1">
    <citation type="submission" date="2013-12" db="EMBL/GenBank/DDBJ databases">
        <title>The Genome Sequence of Aphanomyces invadans NJM9701.</title>
        <authorList>
            <consortium name="The Broad Institute Genomics Platform"/>
            <person name="Russ C."/>
            <person name="Tyler B."/>
            <person name="van West P."/>
            <person name="Dieguez-Uribeondo J."/>
            <person name="Young S.K."/>
            <person name="Zeng Q."/>
            <person name="Gargeya S."/>
            <person name="Fitzgerald M."/>
            <person name="Abouelleil A."/>
            <person name="Alvarado L."/>
            <person name="Chapman S.B."/>
            <person name="Gainer-Dewar J."/>
            <person name="Goldberg J."/>
            <person name="Griggs A."/>
            <person name="Gujja S."/>
            <person name="Hansen M."/>
            <person name="Howarth C."/>
            <person name="Imamovic A."/>
            <person name="Ireland A."/>
            <person name="Larimer J."/>
            <person name="McCowan C."/>
            <person name="Murphy C."/>
            <person name="Pearson M."/>
            <person name="Poon T.W."/>
            <person name="Priest M."/>
            <person name="Roberts A."/>
            <person name="Saif S."/>
            <person name="Shea T."/>
            <person name="Sykes S."/>
            <person name="Wortman J."/>
            <person name="Nusbaum C."/>
            <person name="Birren B."/>
        </authorList>
    </citation>
    <scope>NUCLEOTIDE SEQUENCE [LARGE SCALE GENOMIC DNA]</scope>
    <source>
        <strain evidence="2">NJM9701</strain>
    </source>
</reference>
<gene>
    <name evidence="2" type="ORF">H310_08404</name>
</gene>
<proteinExistence type="predicted"/>
<feature type="domain" description="Ubiquitin-like" evidence="1">
    <location>
        <begin position="73"/>
        <end position="147"/>
    </location>
</feature>
<dbReference type="STRING" id="157072.A0A024TXQ4"/>
<dbReference type="AlphaFoldDB" id="A0A024TXQ4"/>
<dbReference type="InterPro" id="IPR022617">
    <property type="entry name" value="Rad60/SUMO-like_dom"/>
</dbReference>
<protein>
    <recommendedName>
        <fullName evidence="1">Ubiquitin-like domain-containing protein</fullName>
    </recommendedName>
</protein>
<dbReference type="SMART" id="SM00213">
    <property type="entry name" value="UBQ"/>
    <property type="match status" value="1"/>
</dbReference>
<dbReference type="OrthoDB" id="442921at2759"/>
<dbReference type="GeneID" id="20085454"/>
<dbReference type="SUPFAM" id="SSF54236">
    <property type="entry name" value="Ubiquitin-like"/>
    <property type="match status" value="1"/>
</dbReference>
<dbReference type="PROSITE" id="PS50053">
    <property type="entry name" value="UBIQUITIN_2"/>
    <property type="match status" value="1"/>
</dbReference>
<dbReference type="Pfam" id="PF11976">
    <property type="entry name" value="Rad60-SLD"/>
    <property type="match status" value="1"/>
</dbReference>
<evidence type="ECO:0000259" key="1">
    <source>
        <dbReference type="PROSITE" id="PS50053"/>
    </source>
</evidence>
<evidence type="ECO:0000313" key="2">
    <source>
        <dbReference type="EMBL" id="ETV98915.1"/>
    </source>
</evidence>
<dbReference type="eggNOG" id="KOG1769">
    <property type="taxonomic scope" value="Eukaryota"/>
</dbReference>
<dbReference type="CDD" id="cd01763">
    <property type="entry name" value="Ubl_SUMO_like"/>
    <property type="match status" value="1"/>
</dbReference>